<proteinExistence type="predicted"/>
<dbReference type="Gene3D" id="2.60.120.1440">
    <property type="match status" value="1"/>
</dbReference>
<keyword evidence="4" id="KW-1185">Reference proteome</keyword>
<reference evidence="3 4" key="1">
    <citation type="submission" date="2024-03" db="EMBL/GenBank/DDBJ databases">
        <authorList>
            <person name="Jo J.-H."/>
        </authorList>
    </citation>
    <scope>NUCLEOTIDE SEQUENCE [LARGE SCALE GENOMIC DNA]</scope>
    <source>
        <strain evidence="3 4">PS1R-30</strain>
    </source>
</reference>
<evidence type="ECO:0000259" key="2">
    <source>
        <dbReference type="Pfam" id="PF04773"/>
    </source>
</evidence>
<organism evidence="3 4">
    <name type="scientific">Novosphingobium anseongense</name>
    <dbReference type="NCBI Taxonomy" id="3133436"/>
    <lineage>
        <taxon>Bacteria</taxon>
        <taxon>Pseudomonadati</taxon>
        <taxon>Pseudomonadota</taxon>
        <taxon>Alphaproteobacteria</taxon>
        <taxon>Sphingomonadales</taxon>
        <taxon>Sphingomonadaceae</taxon>
        <taxon>Novosphingobium</taxon>
    </lineage>
</organism>
<dbReference type="InterPro" id="IPR006860">
    <property type="entry name" value="FecR"/>
</dbReference>
<evidence type="ECO:0000313" key="4">
    <source>
        <dbReference type="Proteomes" id="UP001361239"/>
    </source>
</evidence>
<dbReference type="Pfam" id="PF04773">
    <property type="entry name" value="FecR"/>
    <property type="match status" value="1"/>
</dbReference>
<evidence type="ECO:0000313" key="3">
    <source>
        <dbReference type="EMBL" id="MEJ5978939.1"/>
    </source>
</evidence>
<dbReference type="InterPro" id="IPR012373">
    <property type="entry name" value="Ferrdict_sens_TM"/>
</dbReference>
<dbReference type="PIRSF" id="PIRSF018266">
    <property type="entry name" value="FecR"/>
    <property type="match status" value="1"/>
</dbReference>
<name>A0ABU8S104_9SPHN</name>
<feature type="domain" description="FecR protein" evidence="2">
    <location>
        <begin position="115"/>
        <end position="202"/>
    </location>
</feature>
<gene>
    <name evidence="3" type="ORF">WG901_19960</name>
</gene>
<protein>
    <submittedName>
        <fullName evidence="3">FecR domain-containing protein</fullName>
    </submittedName>
</protein>
<keyword evidence="1" id="KW-1133">Transmembrane helix</keyword>
<accession>A0ABU8S104</accession>
<sequence length="314" mass="33023">MTGLETRDRIDEQAAVWAARNALDDMAAADAFEAWLAADRRHQGAYLRAQAAYYVLEEAVLASPVPTPSNDDDNVPVTVPSRRRWPPAAGMAVAAGLALTIVVGAPGLLDRLSPSASRALTLADGSSVTLEADGKIASTMVGRVRSVTLEHGAATFHVAKDPRRPFIVRSGQVYAEATGTVYLVRRVGASGGAVSVSEGSVRVWADGARHKAVILHAGNALTLDPAKFAAAAVRAEPARAPTEFWFDNTSIGEAAQRFNRVGGKQIIIADRAIGGVVIMGGFRSDRPEQFARAAATIAGARVVEHAGTLVIEKK</sequence>
<dbReference type="RefSeq" id="WP_339588883.1">
    <property type="nucleotide sequence ID" value="NZ_JBBHJZ010000005.1"/>
</dbReference>
<keyword evidence="1" id="KW-0812">Transmembrane</keyword>
<keyword evidence="1" id="KW-0472">Membrane</keyword>
<evidence type="ECO:0000256" key="1">
    <source>
        <dbReference type="SAM" id="Phobius"/>
    </source>
</evidence>
<feature type="transmembrane region" description="Helical" evidence="1">
    <location>
        <begin position="88"/>
        <end position="109"/>
    </location>
</feature>
<comment type="caution">
    <text evidence="3">The sequence shown here is derived from an EMBL/GenBank/DDBJ whole genome shotgun (WGS) entry which is preliminary data.</text>
</comment>
<dbReference type="Proteomes" id="UP001361239">
    <property type="component" value="Unassembled WGS sequence"/>
</dbReference>
<dbReference type="PANTHER" id="PTHR30273:SF2">
    <property type="entry name" value="PROTEIN FECR"/>
    <property type="match status" value="1"/>
</dbReference>
<dbReference type="PANTHER" id="PTHR30273">
    <property type="entry name" value="PERIPLASMIC SIGNAL SENSOR AND SIGMA FACTOR ACTIVATOR FECR-RELATED"/>
    <property type="match status" value="1"/>
</dbReference>
<dbReference type="EMBL" id="JBBHJZ010000005">
    <property type="protein sequence ID" value="MEJ5978939.1"/>
    <property type="molecule type" value="Genomic_DNA"/>
</dbReference>